<dbReference type="Proteomes" id="UP000011713">
    <property type="component" value="Unassembled WGS sequence"/>
</dbReference>
<reference evidence="2" key="1">
    <citation type="journal article" date="2010" name="Science">
        <title>Signatures of adaptation to obligate biotrophy in the Hyaloperonospora arabidopsidis genome.</title>
        <authorList>
            <person name="Baxter L."/>
            <person name="Tripathy S."/>
            <person name="Ishaque N."/>
            <person name="Boot N."/>
            <person name="Cabral A."/>
            <person name="Kemen E."/>
            <person name="Thines M."/>
            <person name="Ah-Fong A."/>
            <person name="Anderson R."/>
            <person name="Badejoko W."/>
            <person name="Bittner-Eddy P."/>
            <person name="Boore J.L."/>
            <person name="Chibucos M.C."/>
            <person name="Coates M."/>
            <person name="Dehal P."/>
            <person name="Delehaunty K."/>
            <person name="Dong S."/>
            <person name="Downton P."/>
            <person name="Dumas B."/>
            <person name="Fabro G."/>
            <person name="Fronick C."/>
            <person name="Fuerstenberg S.I."/>
            <person name="Fulton L."/>
            <person name="Gaulin E."/>
            <person name="Govers F."/>
            <person name="Hughes L."/>
            <person name="Humphray S."/>
            <person name="Jiang R.H."/>
            <person name="Judelson H."/>
            <person name="Kamoun S."/>
            <person name="Kyung K."/>
            <person name="Meijer H."/>
            <person name="Minx P."/>
            <person name="Morris P."/>
            <person name="Nelson J."/>
            <person name="Phuntumart V."/>
            <person name="Qutob D."/>
            <person name="Rehmany A."/>
            <person name="Rougon-Cardoso A."/>
            <person name="Ryden P."/>
            <person name="Torto-Alalibo T."/>
            <person name="Studholme D."/>
            <person name="Wang Y."/>
            <person name="Win J."/>
            <person name="Wood J."/>
            <person name="Clifton S.W."/>
            <person name="Rogers J."/>
            <person name="Van den Ackerveken G."/>
            <person name="Jones J.D."/>
            <person name="McDowell J.M."/>
            <person name="Beynon J."/>
            <person name="Tyler B.M."/>
        </authorList>
    </citation>
    <scope>NUCLEOTIDE SEQUENCE [LARGE SCALE GENOMIC DNA]</scope>
    <source>
        <strain evidence="2">Emoy2</strain>
    </source>
</reference>
<dbReference type="InParanoid" id="M4BMK7"/>
<dbReference type="AlphaFoldDB" id="M4BMK7"/>
<dbReference type="VEuPathDB" id="FungiDB:HpaG807644"/>
<name>M4BMK7_HYAAE</name>
<dbReference type="EnsemblProtists" id="HpaT807644">
    <property type="protein sequence ID" value="HpaP807644"/>
    <property type="gene ID" value="HpaG807644"/>
</dbReference>
<accession>M4BMK7</accession>
<organism evidence="1 2">
    <name type="scientific">Hyaloperonospora arabidopsidis (strain Emoy2)</name>
    <name type="common">Downy mildew agent</name>
    <name type="synonym">Peronospora arabidopsidis</name>
    <dbReference type="NCBI Taxonomy" id="559515"/>
    <lineage>
        <taxon>Eukaryota</taxon>
        <taxon>Sar</taxon>
        <taxon>Stramenopiles</taxon>
        <taxon>Oomycota</taxon>
        <taxon>Peronosporomycetes</taxon>
        <taxon>Peronosporales</taxon>
        <taxon>Peronosporaceae</taxon>
        <taxon>Hyaloperonospora</taxon>
    </lineage>
</organism>
<proteinExistence type="predicted"/>
<dbReference type="EMBL" id="JH598426">
    <property type="status" value="NOT_ANNOTATED_CDS"/>
    <property type="molecule type" value="Genomic_DNA"/>
</dbReference>
<keyword evidence="2" id="KW-1185">Reference proteome</keyword>
<evidence type="ECO:0000313" key="2">
    <source>
        <dbReference type="Proteomes" id="UP000011713"/>
    </source>
</evidence>
<protein>
    <submittedName>
        <fullName evidence="1">Uncharacterized protein</fullName>
    </submittedName>
</protein>
<evidence type="ECO:0000313" key="1">
    <source>
        <dbReference type="EnsemblProtists" id="HpaP807644"/>
    </source>
</evidence>
<sequence>MLHRPSSSEGGRNCDDCVGGSSIGERCPVSGATRVHISRVMFTEKSKHQRQMLVLSFS</sequence>
<dbReference type="HOGENOM" id="CLU_2983191_0_0_1"/>
<reference evidence="1" key="2">
    <citation type="submission" date="2015-06" db="UniProtKB">
        <authorList>
            <consortium name="EnsemblProtists"/>
        </authorList>
    </citation>
    <scope>IDENTIFICATION</scope>
    <source>
        <strain evidence="1">Emoy2</strain>
    </source>
</reference>